<accession>A0A4Y2BBJ4</accession>
<organism evidence="1 2">
    <name type="scientific">Araneus ventricosus</name>
    <name type="common">Orbweaver spider</name>
    <name type="synonym">Epeira ventricosa</name>
    <dbReference type="NCBI Taxonomy" id="182803"/>
    <lineage>
        <taxon>Eukaryota</taxon>
        <taxon>Metazoa</taxon>
        <taxon>Ecdysozoa</taxon>
        <taxon>Arthropoda</taxon>
        <taxon>Chelicerata</taxon>
        <taxon>Arachnida</taxon>
        <taxon>Araneae</taxon>
        <taxon>Araneomorphae</taxon>
        <taxon>Entelegynae</taxon>
        <taxon>Araneoidea</taxon>
        <taxon>Araneidae</taxon>
        <taxon>Araneus</taxon>
    </lineage>
</organism>
<sequence>MYKSFFGIFFQKSPVSSQLKTAGDVSIGFNPVRKSFEIIVSCFASELAASPCLTTVNAGSFLKLSNQPQLALNESSMPSVEVRVV</sequence>
<dbReference type="Proteomes" id="UP000499080">
    <property type="component" value="Unassembled WGS sequence"/>
</dbReference>
<protein>
    <submittedName>
        <fullName evidence="1">Uncharacterized protein</fullName>
    </submittedName>
</protein>
<reference evidence="1 2" key="1">
    <citation type="journal article" date="2019" name="Sci. Rep.">
        <title>Orb-weaving spider Araneus ventricosus genome elucidates the spidroin gene catalogue.</title>
        <authorList>
            <person name="Kono N."/>
            <person name="Nakamura H."/>
            <person name="Ohtoshi R."/>
            <person name="Moran D.A.P."/>
            <person name="Shinohara A."/>
            <person name="Yoshida Y."/>
            <person name="Fujiwara M."/>
            <person name="Mori M."/>
            <person name="Tomita M."/>
            <person name="Arakawa K."/>
        </authorList>
    </citation>
    <scope>NUCLEOTIDE SEQUENCE [LARGE SCALE GENOMIC DNA]</scope>
</reference>
<evidence type="ECO:0000313" key="2">
    <source>
        <dbReference type="Proteomes" id="UP000499080"/>
    </source>
</evidence>
<dbReference type="EMBL" id="BGPR01000060">
    <property type="protein sequence ID" value="GBL88474.1"/>
    <property type="molecule type" value="Genomic_DNA"/>
</dbReference>
<keyword evidence="2" id="KW-1185">Reference proteome</keyword>
<evidence type="ECO:0000313" key="1">
    <source>
        <dbReference type="EMBL" id="GBL88474.1"/>
    </source>
</evidence>
<proteinExistence type="predicted"/>
<gene>
    <name evidence="1" type="ORF">AVEN_159067_1</name>
</gene>
<comment type="caution">
    <text evidence="1">The sequence shown here is derived from an EMBL/GenBank/DDBJ whole genome shotgun (WGS) entry which is preliminary data.</text>
</comment>
<dbReference type="AlphaFoldDB" id="A0A4Y2BBJ4"/>
<name>A0A4Y2BBJ4_ARAVE</name>